<feature type="domain" description="O-antigen ligase-related" evidence="6">
    <location>
        <begin position="211"/>
        <end position="344"/>
    </location>
</feature>
<evidence type="ECO:0000256" key="2">
    <source>
        <dbReference type="ARBA" id="ARBA00022692"/>
    </source>
</evidence>
<dbReference type="AlphaFoldDB" id="A0A1C3SZ94"/>
<dbReference type="GO" id="GO:0016020">
    <property type="term" value="C:membrane"/>
    <property type="evidence" value="ECO:0007669"/>
    <property type="project" value="UniProtKB-SubCell"/>
</dbReference>
<evidence type="ECO:0000256" key="1">
    <source>
        <dbReference type="ARBA" id="ARBA00004141"/>
    </source>
</evidence>
<feature type="transmembrane region" description="Helical" evidence="5">
    <location>
        <begin position="209"/>
        <end position="242"/>
    </location>
</feature>
<dbReference type="InterPro" id="IPR051533">
    <property type="entry name" value="WaaL-like"/>
</dbReference>
<evidence type="ECO:0000256" key="5">
    <source>
        <dbReference type="SAM" id="Phobius"/>
    </source>
</evidence>
<feature type="transmembrane region" description="Helical" evidence="5">
    <location>
        <begin position="365"/>
        <end position="384"/>
    </location>
</feature>
<feature type="transmembrane region" description="Helical" evidence="5">
    <location>
        <begin position="396"/>
        <end position="413"/>
    </location>
</feature>
<comment type="subcellular location">
    <subcellularLocation>
        <location evidence="1">Membrane</location>
        <topology evidence="1">Multi-pass membrane protein</topology>
    </subcellularLocation>
</comment>
<name>A0A1C3SZ94_KLEPN</name>
<keyword evidence="4 5" id="KW-0472">Membrane</keyword>
<protein>
    <submittedName>
        <fullName evidence="7">O-antigen polymerase</fullName>
    </submittedName>
</protein>
<feature type="transmembrane region" description="Helical" evidence="5">
    <location>
        <begin position="89"/>
        <end position="105"/>
    </location>
</feature>
<dbReference type="EMBL" id="LT603706">
    <property type="protein sequence ID" value="SCA95780.1"/>
    <property type="molecule type" value="Genomic_DNA"/>
</dbReference>
<evidence type="ECO:0000256" key="4">
    <source>
        <dbReference type="ARBA" id="ARBA00023136"/>
    </source>
</evidence>
<feature type="transmembrane region" description="Helical" evidence="5">
    <location>
        <begin position="331"/>
        <end position="353"/>
    </location>
</feature>
<dbReference type="InterPro" id="IPR007016">
    <property type="entry name" value="O-antigen_ligase-rel_domated"/>
</dbReference>
<keyword evidence="2 5" id="KW-0812">Transmembrane</keyword>
<reference evidence="7" key="1">
    <citation type="submission" date="2016-07" db="EMBL/GenBank/DDBJ databases">
        <authorList>
            <person name="Informatics P."/>
        </authorList>
    </citation>
    <scope>NUCLEOTIDE SEQUENCE</scope>
    <source>
        <strain evidence="7">INF090</strain>
    </source>
</reference>
<feature type="transmembrane region" description="Helical" evidence="5">
    <location>
        <begin position="175"/>
        <end position="197"/>
    </location>
</feature>
<dbReference type="PANTHER" id="PTHR37422:SF17">
    <property type="entry name" value="O-ANTIGEN LIGASE"/>
    <property type="match status" value="1"/>
</dbReference>
<feature type="transmembrane region" description="Helical" evidence="5">
    <location>
        <begin position="111"/>
        <end position="135"/>
    </location>
</feature>
<sequence>MVMKGGLSLKIRMFLVLIISVPQLYIIPIGIDVSLAFVMPFLLLPELLNLLKVLFRKKIVLTIFGLILISTISLVWSDEKIMGLRDISYFFELILIIVGAYAITLKNDRALYGILNVMLFFILIEAITIVFFRFFPELKIAILLSPKMSVFLGQNTLQNLYEGSRNNFFDPLKSGGILFINANAAACYMGMSSFLAWGVYKINRSKFSLIASVGLWISVMFTDSKAGLILALFIPAIIYIYSRKSSLKLGMLSVMGIVICIAVVYTYTIGNSINNAFFSDSSTAADSRYDIWAFALSAFIKNPLLGQGFGGWEHEYMKYSSYFLPPHNSLIYLWSKSGVIASILGVIFIIQVLKLAFKSINLKEYYSYYAGLTLLMASMWLFLHGFGENFGLIGEPHQMVILSLLIGCNLAYVEKAKKENKEEN</sequence>
<feature type="transmembrane region" description="Helical" evidence="5">
    <location>
        <begin position="249"/>
        <end position="269"/>
    </location>
</feature>
<dbReference type="PANTHER" id="PTHR37422">
    <property type="entry name" value="TEICHURONIC ACID BIOSYNTHESIS PROTEIN TUAE"/>
    <property type="match status" value="1"/>
</dbReference>
<feature type="transmembrane region" description="Helical" evidence="5">
    <location>
        <begin position="59"/>
        <end position="77"/>
    </location>
</feature>
<organism evidence="7">
    <name type="scientific">Klebsiella pneumoniae</name>
    <dbReference type="NCBI Taxonomy" id="573"/>
    <lineage>
        <taxon>Bacteria</taxon>
        <taxon>Pseudomonadati</taxon>
        <taxon>Pseudomonadota</taxon>
        <taxon>Gammaproteobacteria</taxon>
        <taxon>Enterobacterales</taxon>
        <taxon>Enterobacteriaceae</taxon>
        <taxon>Klebsiella/Raoultella group</taxon>
        <taxon>Klebsiella</taxon>
        <taxon>Klebsiella pneumoniae complex</taxon>
    </lineage>
</organism>
<evidence type="ECO:0000256" key="3">
    <source>
        <dbReference type="ARBA" id="ARBA00022989"/>
    </source>
</evidence>
<reference evidence="7" key="2">
    <citation type="submission" date="2016-08" db="EMBL/GenBank/DDBJ databases">
        <title>Klebsiella loci capsule.</title>
        <authorList>
            <person name="Holt K.E."/>
            <person name="Thomson N.R."/>
        </authorList>
    </citation>
    <scope>NUCLEOTIDE SEQUENCE</scope>
    <source>
        <strain evidence="7">INF090</strain>
    </source>
</reference>
<accession>A0A1C3SZ94</accession>
<evidence type="ECO:0000259" key="6">
    <source>
        <dbReference type="Pfam" id="PF04932"/>
    </source>
</evidence>
<dbReference type="Pfam" id="PF04932">
    <property type="entry name" value="Wzy_C"/>
    <property type="match status" value="1"/>
</dbReference>
<evidence type="ECO:0000313" key="7">
    <source>
        <dbReference type="EMBL" id="SCA95780.1"/>
    </source>
</evidence>
<proteinExistence type="predicted"/>
<gene>
    <name evidence="7" type="primary">wzy</name>
    <name evidence="7" type="synonym">KL130_00008</name>
</gene>
<feature type="transmembrane region" description="Helical" evidence="5">
    <location>
        <begin position="12"/>
        <end position="39"/>
    </location>
</feature>
<keyword evidence="3 5" id="KW-1133">Transmembrane helix</keyword>